<dbReference type="Proteomes" id="UP001148629">
    <property type="component" value="Unassembled WGS sequence"/>
</dbReference>
<proteinExistence type="predicted"/>
<evidence type="ECO:0000313" key="2">
    <source>
        <dbReference type="Proteomes" id="UP001148629"/>
    </source>
</evidence>
<comment type="caution">
    <text evidence="1">The sequence shown here is derived from an EMBL/GenBank/DDBJ whole genome shotgun (WGS) entry which is preliminary data.</text>
</comment>
<evidence type="ECO:0000313" key="1">
    <source>
        <dbReference type="EMBL" id="KAJ3529789.1"/>
    </source>
</evidence>
<accession>A0ACC1S0Y0</accession>
<gene>
    <name evidence="1" type="ORF">NM208_g9601</name>
</gene>
<dbReference type="EMBL" id="JANRMS010001247">
    <property type="protein sequence ID" value="KAJ3529789.1"/>
    <property type="molecule type" value="Genomic_DNA"/>
</dbReference>
<keyword evidence="2" id="KW-1185">Reference proteome</keyword>
<reference evidence="1" key="1">
    <citation type="submission" date="2022-08" db="EMBL/GenBank/DDBJ databases">
        <title>Genome Sequence of Fusarium decemcellulare.</title>
        <authorList>
            <person name="Buettner E."/>
        </authorList>
    </citation>
    <scope>NUCLEOTIDE SEQUENCE</scope>
    <source>
        <strain evidence="1">Babe19</strain>
    </source>
</reference>
<organism evidence="1 2">
    <name type="scientific">Fusarium decemcellulare</name>
    <dbReference type="NCBI Taxonomy" id="57161"/>
    <lineage>
        <taxon>Eukaryota</taxon>
        <taxon>Fungi</taxon>
        <taxon>Dikarya</taxon>
        <taxon>Ascomycota</taxon>
        <taxon>Pezizomycotina</taxon>
        <taxon>Sordariomycetes</taxon>
        <taxon>Hypocreomycetidae</taxon>
        <taxon>Hypocreales</taxon>
        <taxon>Nectriaceae</taxon>
        <taxon>Fusarium</taxon>
        <taxon>Fusarium decemcellulare species complex</taxon>
    </lineage>
</organism>
<name>A0ACC1S0Y0_9HYPO</name>
<protein>
    <submittedName>
        <fullName evidence="1">Uncharacterized protein</fullName>
    </submittedName>
</protein>
<sequence length="136" mass="15798">MRLQGRKDVIFPIQLLHPTLKQISTTLFHLLLDLPDPLKTANSVGQGRLELRQLIVENKNPVTGFLLLSLKFFLLLNQFVHYARLARGKQTRRNQGDPRDEATRTPSHDRPRRMHSLQRTERPVSSKRQSTLCLKQ</sequence>